<dbReference type="AlphaFoldDB" id="A0A162MU78"/>
<name>A0A162MU78_9FIRM</name>
<protein>
    <submittedName>
        <fullName evidence="1">Uncharacterized protein</fullName>
    </submittedName>
</protein>
<reference evidence="1 2" key="1">
    <citation type="submission" date="2015-12" db="EMBL/GenBank/DDBJ databases">
        <title>Draft genome of Thermovenabulum gondwanense isolated from a red thermophilic microbial mat colonisisng an outflow channel of a bore well.</title>
        <authorList>
            <person name="Patel B.K."/>
        </authorList>
    </citation>
    <scope>NUCLEOTIDE SEQUENCE [LARGE SCALE GENOMIC DNA]</scope>
    <source>
        <strain evidence="1 2">R270</strain>
    </source>
</reference>
<gene>
    <name evidence="1" type="ORF">ATZ99_06350</name>
</gene>
<organism evidence="1 2">
    <name type="scientific">Thermovenabulum gondwanense</name>
    <dbReference type="NCBI Taxonomy" id="520767"/>
    <lineage>
        <taxon>Bacteria</taxon>
        <taxon>Bacillati</taxon>
        <taxon>Bacillota</taxon>
        <taxon>Clostridia</taxon>
        <taxon>Thermosediminibacterales</taxon>
        <taxon>Thermosediminibacteraceae</taxon>
        <taxon>Thermovenabulum</taxon>
    </lineage>
</organism>
<dbReference type="Proteomes" id="UP000075737">
    <property type="component" value="Unassembled WGS sequence"/>
</dbReference>
<proteinExistence type="predicted"/>
<comment type="caution">
    <text evidence="1">The sequence shown here is derived from an EMBL/GenBank/DDBJ whole genome shotgun (WGS) entry which is preliminary data.</text>
</comment>
<dbReference type="EMBL" id="LOHZ01000022">
    <property type="protein sequence ID" value="KYO67349.1"/>
    <property type="molecule type" value="Genomic_DNA"/>
</dbReference>
<keyword evidence="2" id="KW-1185">Reference proteome</keyword>
<accession>A0A162MU78</accession>
<dbReference type="STRING" id="520767.ATZ99_06350"/>
<evidence type="ECO:0000313" key="2">
    <source>
        <dbReference type="Proteomes" id="UP000075737"/>
    </source>
</evidence>
<evidence type="ECO:0000313" key="1">
    <source>
        <dbReference type="EMBL" id="KYO67349.1"/>
    </source>
</evidence>
<sequence>MCLHTLYALLSSISYNITIKSAPLTLKIQSSSFTQKPGKFDYKNIYMPSVSEDTYVISLEELGFAYNQMIYISAHAVVEKQLEDGTIQTETGWYFTFYKAPYPQL</sequence>